<evidence type="ECO:0000256" key="1">
    <source>
        <dbReference type="SAM" id="MobiDB-lite"/>
    </source>
</evidence>
<dbReference type="AlphaFoldDB" id="A0A081RPG9"/>
<protein>
    <submittedName>
        <fullName evidence="2">Uncharacterized protein</fullName>
    </submittedName>
</protein>
<accession>A0A081RPG9</accession>
<gene>
    <name evidence="2" type="ORF">AAA799N04_00372</name>
</gene>
<reference evidence="2 3" key="1">
    <citation type="submission" date="2014-06" db="EMBL/GenBank/DDBJ databases">
        <authorList>
            <person name="Ngugi D.K."/>
            <person name="Blom J."/>
            <person name="Alam I."/>
            <person name="Rashid M."/>
            <person name="Ba Alawi W."/>
            <person name="Zhang G."/>
            <person name="Hikmawan T."/>
            <person name="Guan Y."/>
            <person name="Antunes A."/>
            <person name="Siam R."/>
            <person name="ElDorry H."/>
            <person name="Bajic V."/>
            <person name="Stingl U."/>
        </authorList>
    </citation>
    <scope>NUCLEOTIDE SEQUENCE [LARGE SCALE GENOMIC DNA]</scope>
    <source>
        <strain evidence="2">SCGC AAA799-N04</strain>
    </source>
</reference>
<dbReference type="EMBL" id="JOKN01000004">
    <property type="protein sequence ID" value="KEQ57092.1"/>
    <property type="molecule type" value="Genomic_DNA"/>
</dbReference>
<proteinExistence type="predicted"/>
<feature type="compositionally biased region" description="Basic and acidic residues" evidence="1">
    <location>
        <begin position="92"/>
        <end position="103"/>
    </location>
</feature>
<keyword evidence="3" id="KW-1185">Reference proteome</keyword>
<evidence type="ECO:0000313" key="2">
    <source>
        <dbReference type="EMBL" id="KEQ57092.1"/>
    </source>
</evidence>
<comment type="caution">
    <text evidence="2">The sequence shown here is derived from an EMBL/GenBank/DDBJ whole genome shotgun (WGS) entry which is preliminary data.</text>
</comment>
<dbReference type="Proteomes" id="UP000028059">
    <property type="component" value="Unassembled WGS sequence"/>
</dbReference>
<feature type="compositionally biased region" description="Polar residues" evidence="1">
    <location>
        <begin position="52"/>
        <end position="61"/>
    </location>
</feature>
<feature type="region of interest" description="Disordered" evidence="1">
    <location>
        <begin position="19"/>
        <end position="103"/>
    </location>
</feature>
<organism evidence="2 3">
    <name type="scientific">Marine Group I thaumarchaeote SCGC AAA799-N04</name>
    <dbReference type="NCBI Taxonomy" id="1502293"/>
    <lineage>
        <taxon>Archaea</taxon>
        <taxon>Nitrososphaerota</taxon>
        <taxon>Marine Group I</taxon>
    </lineage>
</organism>
<sequence length="103" mass="11771">MITMGKSLMDYNIEQSSSTDIKNIKWTKKNTTDPNKSKKKNKKQISSTNIILTKTTKTPSAPQRIFKIKDTSSKQKKKKMASKAQNSSLDNCKIEQGYKRKAR</sequence>
<name>A0A081RPG9_9ARCH</name>
<evidence type="ECO:0000313" key="3">
    <source>
        <dbReference type="Proteomes" id="UP000028059"/>
    </source>
</evidence>